<gene>
    <name evidence="1" type="ORF">DLNHIDIE_02870</name>
</gene>
<comment type="caution">
    <text evidence="1">The sequence shown here is derived from an EMBL/GenBank/DDBJ whole genome shotgun (WGS) entry which is preliminary data.</text>
</comment>
<dbReference type="AlphaFoldDB" id="A0A543Q177"/>
<sequence>MSPTIFRQGAFRFFFFSREELRMHVHVTHTDGEAKFWLEPNIELALNQGLSHKQINEALALVHAHHEEIINAWHSHFGN</sequence>
<evidence type="ECO:0008006" key="3">
    <source>
        <dbReference type="Google" id="ProtNLM"/>
    </source>
</evidence>
<organism evidence="1 2">
    <name type="scientific">Acidithiobacillus thiooxidans ATCC 19377</name>
    <dbReference type="NCBI Taxonomy" id="637390"/>
    <lineage>
        <taxon>Bacteria</taxon>
        <taxon>Pseudomonadati</taxon>
        <taxon>Pseudomonadota</taxon>
        <taxon>Acidithiobacillia</taxon>
        <taxon>Acidithiobacillales</taxon>
        <taxon>Acidithiobacillaceae</taxon>
        <taxon>Acidithiobacillus</taxon>
    </lineage>
</organism>
<dbReference type="Proteomes" id="UP000315403">
    <property type="component" value="Unassembled WGS sequence"/>
</dbReference>
<accession>A0A543Q177</accession>
<dbReference type="Pfam" id="PF13711">
    <property type="entry name" value="DUF4160"/>
    <property type="match status" value="1"/>
</dbReference>
<dbReference type="EMBL" id="SZUV01000002">
    <property type="protein sequence ID" value="TQN50069.1"/>
    <property type="molecule type" value="Genomic_DNA"/>
</dbReference>
<evidence type="ECO:0000313" key="2">
    <source>
        <dbReference type="Proteomes" id="UP000315403"/>
    </source>
</evidence>
<name>A0A543Q177_ACITH</name>
<dbReference type="InterPro" id="IPR025427">
    <property type="entry name" value="DUF4160"/>
</dbReference>
<evidence type="ECO:0000313" key="1">
    <source>
        <dbReference type="EMBL" id="TQN50069.1"/>
    </source>
</evidence>
<proteinExistence type="predicted"/>
<reference evidence="1 2" key="1">
    <citation type="submission" date="2019-03" db="EMBL/GenBank/DDBJ databases">
        <title>New insights into Acidothiobacillus thiooxidans sulfur metabolism through coupled gene expression, solution geochemistry, microscopy and spectroscopy analyses.</title>
        <authorList>
            <person name="Camacho D."/>
            <person name="Frazao R."/>
            <person name="Fouillen A."/>
            <person name="Nanci A."/>
            <person name="Lang B.F."/>
            <person name="Apte S.C."/>
            <person name="Baron C."/>
            <person name="Warren L.A."/>
        </authorList>
    </citation>
    <scope>NUCLEOTIDE SEQUENCE [LARGE SCALE GENOMIC DNA]</scope>
    <source>
        <strain evidence="1 2">ATCC 19377</strain>
    </source>
</reference>
<protein>
    <recommendedName>
        <fullName evidence="3">DUF4160 domain-containing protein</fullName>
    </recommendedName>
</protein>